<keyword evidence="5 10" id="KW-0963">Cytoplasm</keyword>
<evidence type="ECO:0000313" key="12">
    <source>
        <dbReference type="EMBL" id="KAJ9614460.1"/>
    </source>
</evidence>
<dbReference type="FunFam" id="1.20.120.1150:FF:000003">
    <property type="entry name" value="Serine/threonine-protein phosphatase 2A activator"/>
    <property type="match status" value="1"/>
</dbReference>
<feature type="region of interest" description="Disordered" evidence="11">
    <location>
        <begin position="410"/>
        <end position="452"/>
    </location>
</feature>
<gene>
    <name evidence="12" type="primary">RRD1</name>
    <name evidence="12" type="ORF">H2200_002596</name>
</gene>
<feature type="region of interest" description="Disordered" evidence="11">
    <location>
        <begin position="349"/>
        <end position="392"/>
    </location>
</feature>
<evidence type="ECO:0000256" key="5">
    <source>
        <dbReference type="ARBA" id="ARBA00022490"/>
    </source>
</evidence>
<dbReference type="PANTHER" id="PTHR10012:SF3">
    <property type="entry name" value="SERINE_THREONINE-PROTEIN PHOSPHATASE 2A ACTIVATOR 1"/>
    <property type="match status" value="1"/>
</dbReference>
<dbReference type="GO" id="GO:0005737">
    <property type="term" value="C:cytoplasm"/>
    <property type="evidence" value="ECO:0007669"/>
    <property type="project" value="UniProtKB-SubCell"/>
</dbReference>
<accession>A0AA38XJ60</accession>
<evidence type="ECO:0000256" key="8">
    <source>
        <dbReference type="ARBA" id="ARBA00023242"/>
    </source>
</evidence>
<dbReference type="InterPro" id="IPR004327">
    <property type="entry name" value="Phstyr_phstse_ac"/>
</dbReference>
<evidence type="ECO:0000256" key="11">
    <source>
        <dbReference type="SAM" id="MobiDB-lite"/>
    </source>
</evidence>
<dbReference type="InterPro" id="IPR043170">
    <property type="entry name" value="PTPA_C_lid"/>
</dbReference>
<dbReference type="AlphaFoldDB" id="A0AA38XJ60"/>
<dbReference type="SUPFAM" id="SSF140984">
    <property type="entry name" value="PTPA-like"/>
    <property type="match status" value="1"/>
</dbReference>
<dbReference type="CDD" id="cd04087">
    <property type="entry name" value="PTPA"/>
    <property type="match status" value="1"/>
</dbReference>
<comment type="caution">
    <text evidence="12">The sequence shown here is derived from an EMBL/GenBank/DDBJ whole genome shotgun (WGS) entry which is preliminary data.</text>
</comment>
<dbReference type="PANTHER" id="PTHR10012">
    <property type="entry name" value="SERINE/THREONINE-PROTEIN PHOSPHATASE 2A REGULATORY SUBUNIT B"/>
    <property type="match status" value="1"/>
</dbReference>
<evidence type="ECO:0000256" key="1">
    <source>
        <dbReference type="ARBA" id="ARBA00000971"/>
    </source>
</evidence>
<evidence type="ECO:0000256" key="3">
    <source>
        <dbReference type="ARBA" id="ARBA00004496"/>
    </source>
</evidence>
<evidence type="ECO:0000256" key="9">
    <source>
        <dbReference type="ARBA" id="ARBA00025287"/>
    </source>
</evidence>
<dbReference type="Proteomes" id="UP001172673">
    <property type="component" value="Unassembled WGS sequence"/>
</dbReference>
<dbReference type="Pfam" id="PF03095">
    <property type="entry name" value="PTPA"/>
    <property type="match status" value="1"/>
</dbReference>
<protein>
    <recommendedName>
        <fullName evidence="10">Serine/threonine-protein phosphatase 2A activator</fullName>
        <ecNumber evidence="10">5.2.1.8</ecNumber>
    </recommendedName>
    <alternativeName>
        <fullName evidence="10">Phosphotyrosyl phosphatase activator</fullName>
    </alternativeName>
</protein>
<keyword evidence="8" id="KW-0539">Nucleus</keyword>
<evidence type="ECO:0000256" key="6">
    <source>
        <dbReference type="ARBA" id="ARBA00023110"/>
    </source>
</evidence>
<evidence type="ECO:0000256" key="2">
    <source>
        <dbReference type="ARBA" id="ARBA00004123"/>
    </source>
</evidence>
<dbReference type="GO" id="GO:0008160">
    <property type="term" value="F:protein tyrosine phosphatase activator activity"/>
    <property type="evidence" value="ECO:0007669"/>
    <property type="project" value="TreeGrafter"/>
</dbReference>
<keyword evidence="13" id="KW-1185">Reference proteome</keyword>
<proteinExistence type="inferred from homology"/>
<dbReference type="GO" id="GO:0003755">
    <property type="term" value="F:peptidyl-prolyl cis-trans isomerase activity"/>
    <property type="evidence" value="ECO:0007669"/>
    <property type="project" value="UniProtKB-KW"/>
</dbReference>
<evidence type="ECO:0000313" key="13">
    <source>
        <dbReference type="Proteomes" id="UP001172673"/>
    </source>
</evidence>
<comment type="similarity">
    <text evidence="4 10">Belongs to the PTPA-type PPIase family.</text>
</comment>
<evidence type="ECO:0000256" key="7">
    <source>
        <dbReference type="ARBA" id="ARBA00023235"/>
    </source>
</evidence>
<organism evidence="12 13">
    <name type="scientific">Cladophialophora chaetospira</name>
    <dbReference type="NCBI Taxonomy" id="386627"/>
    <lineage>
        <taxon>Eukaryota</taxon>
        <taxon>Fungi</taxon>
        <taxon>Dikarya</taxon>
        <taxon>Ascomycota</taxon>
        <taxon>Pezizomycotina</taxon>
        <taxon>Eurotiomycetes</taxon>
        <taxon>Chaetothyriomycetidae</taxon>
        <taxon>Chaetothyriales</taxon>
        <taxon>Herpotrichiellaceae</taxon>
        <taxon>Cladophialophora</taxon>
    </lineage>
</organism>
<dbReference type="InterPro" id="IPR037218">
    <property type="entry name" value="PTPA_sf"/>
</dbReference>
<comment type="catalytic activity">
    <reaction evidence="1 10">
        <text>[protein]-peptidylproline (omega=180) = [protein]-peptidylproline (omega=0)</text>
        <dbReference type="Rhea" id="RHEA:16237"/>
        <dbReference type="Rhea" id="RHEA-COMP:10747"/>
        <dbReference type="Rhea" id="RHEA-COMP:10748"/>
        <dbReference type="ChEBI" id="CHEBI:83833"/>
        <dbReference type="ChEBI" id="CHEBI:83834"/>
        <dbReference type="EC" id="5.2.1.8"/>
    </reaction>
</comment>
<evidence type="ECO:0000256" key="4">
    <source>
        <dbReference type="ARBA" id="ARBA00011019"/>
    </source>
</evidence>
<dbReference type="EMBL" id="JAPDRK010000003">
    <property type="protein sequence ID" value="KAJ9614460.1"/>
    <property type="molecule type" value="Genomic_DNA"/>
</dbReference>
<keyword evidence="6 10" id="KW-0697">Rotamase</keyword>
<dbReference type="GO" id="GO:0000159">
    <property type="term" value="C:protein phosphatase type 2A complex"/>
    <property type="evidence" value="ECO:0007669"/>
    <property type="project" value="TreeGrafter"/>
</dbReference>
<name>A0AA38XJ60_9EURO</name>
<sequence length="452" mass="49876">MASNPMLHKVSGVVEGHRFEKPTKKIYDGPDVSFFLASVAYRDIVTFMLQLNRSVLPRKIRDGETTTISTWQLNSGQIVYSDAVSKLRSLLQNLLKLIDDAPPDTGPRRFGNVSFRKWYKLIEDHLSELLDETLPDRLKLAQEELGAYLLGSFGSSQRLDYGTGHELSFLAFLACLWKLDYFPSDEPGVQERGIVLGVFEQYLVLIRKLIKLYNLEPAGSHGVWGLDDNSLLPYIFGSAQLCPPIEETDETPTEGSLPNAPEASAVAKQNLVAKEKDTNMYFSAVAFIYDVKKGPFWEHSPMLFDISGIKDGWGKINKGMIKMYNAEVLSKFPVVQHFPFGSLFKWEKDPEAKAPPPTTHTSSQPLRNPADTHAPSTVRPGPLMGVTAAPWAGKPSATPAGLVNGVTQAPWVSRGPAAPPPRGGFAAARRQPLPSLNEARPRPGQPPSTEQK</sequence>
<keyword evidence="7 10" id="KW-0413">Isomerase</keyword>
<reference evidence="12" key="1">
    <citation type="submission" date="2022-10" db="EMBL/GenBank/DDBJ databases">
        <title>Culturing micro-colonial fungi from biological soil crusts in the Mojave desert and describing Neophaeococcomyces mojavensis, and introducing the new genera and species Taxawa tesnikishii.</title>
        <authorList>
            <person name="Kurbessoian T."/>
            <person name="Stajich J.E."/>
        </authorList>
    </citation>
    <scope>NUCLEOTIDE SEQUENCE</scope>
    <source>
        <strain evidence="12">TK_41</strain>
    </source>
</reference>
<comment type="function">
    <text evidence="9">PPIases accelerate the folding of proteins. It catalyzes the cis-trans isomerization of proline imidic peptide bonds in oligopeptides. Acts as a regulatory subunit for PP2A-like phosphatases modulating their activity or substrate specificity, probably by inducing a conformational change in the catalytic subunit, a direct target of the PPIase. Can reactivate inactive phosphatase PP2A-phosphatase methylesterase complexes (PP2Ai) in presence of ATP and Mg(2+) by dissociating the inactive form from the complex.</text>
</comment>
<dbReference type="GO" id="GO:0005634">
    <property type="term" value="C:nucleus"/>
    <property type="evidence" value="ECO:0007669"/>
    <property type="project" value="UniProtKB-SubCell"/>
</dbReference>
<evidence type="ECO:0000256" key="10">
    <source>
        <dbReference type="RuleBase" id="RU361210"/>
    </source>
</evidence>
<dbReference type="EC" id="5.2.1.8" evidence="10"/>
<dbReference type="GO" id="GO:0007052">
    <property type="term" value="P:mitotic spindle organization"/>
    <property type="evidence" value="ECO:0007669"/>
    <property type="project" value="TreeGrafter"/>
</dbReference>
<dbReference type="Gene3D" id="1.20.120.1150">
    <property type="match status" value="1"/>
</dbReference>
<comment type="subcellular location">
    <subcellularLocation>
        <location evidence="3 10">Cytoplasm</location>
    </subcellularLocation>
    <subcellularLocation>
        <location evidence="2">Nucleus</location>
    </subcellularLocation>
</comment>